<protein>
    <submittedName>
        <fullName evidence="2">Uncharacterized protein</fullName>
    </submittedName>
</protein>
<sequence>MRLVRQDRIREAAADNPEEVRRFAADVRELLDEVERDVVTATPADPSYFDCPIPVSLSPGSETPTPERSDSGEFRAQEFLGQRLSASPIILMMLSTADASRFMCVSASIPLNSAARFWLPPLVTETRK</sequence>
<dbReference type="RefSeq" id="WP_189266596.1">
    <property type="nucleotide sequence ID" value="NZ_BMML01000018.1"/>
</dbReference>
<keyword evidence="3" id="KW-1185">Reference proteome</keyword>
<evidence type="ECO:0000313" key="3">
    <source>
        <dbReference type="Proteomes" id="UP000653411"/>
    </source>
</evidence>
<dbReference type="Proteomes" id="UP000653411">
    <property type="component" value="Unassembled WGS sequence"/>
</dbReference>
<accession>A0A918CUL3</accession>
<evidence type="ECO:0000313" key="2">
    <source>
        <dbReference type="EMBL" id="GGN29950.1"/>
    </source>
</evidence>
<dbReference type="EMBL" id="BMML01000018">
    <property type="protein sequence ID" value="GGN29950.1"/>
    <property type="molecule type" value="Genomic_DNA"/>
</dbReference>
<organism evidence="2 3">
    <name type="scientific">Streptomyces fuscichromogenes</name>
    <dbReference type="NCBI Taxonomy" id="1324013"/>
    <lineage>
        <taxon>Bacteria</taxon>
        <taxon>Bacillati</taxon>
        <taxon>Actinomycetota</taxon>
        <taxon>Actinomycetes</taxon>
        <taxon>Kitasatosporales</taxon>
        <taxon>Streptomycetaceae</taxon>
        <taxon>Streptomyces</taxon>
    </lineage>
</organism>
<gene>
    <name evidence="2" type="ORF">GCM10011578_066710</name>
</gene>
<reference evidence="2" key="2">
    <citation type="submission" date="2020-09" db="EMBL/GenBank/DDBJ databases">
        <authorList>
            <person name="Sun Q."/>
            <person name="Zhou Y."/>
        </authorList>
    </citation>
    <scope>NUCLEOTIDE SEQUENCE</scope>
    <source>
        <strain evidence="2">CGMCC 4.7110</strain>
    </source>
</reference>
<name>A0A918CUL3_9ACTN</name>
<reference evidence="2" key="1">
    <citation type="journal article" date="2014" name="Int. J. Syst. Evol. Microbiol.">
        <title>Complete genome sequence of Corynebacterium casei LMG S-19264T (=DSM 44701T), isolated from a smear-ripened cheese.</title>
        <authorList>
            <consortium name="US DOE Joint Genome Institute (JGI-PGF)"/>
            <person name="Walter F."/>
            <person name="Albersmeier A."/>
            <person name="Kalinowski J."/>
            <person name="Ruckert C."/>
        </authorList>
    </citation>
    <scope>NUCLEOTIDE SEQUENCE</scope>
    <source>
        <strain evidence="2">CGMCC 4.7110</strain>
    </source>
</reference>
<evidence type="ECO:0000256" key="1">
    <source>
        <dbReference type="SAM" id="MobiDB-lite"/>
    </source>
</evidence>
<feature type="region of interest" description="Disordered" evidence="1">
    <location>
        <begin position="53"/>
        <end position="72"/>
    </location>
</feature>
<proteinExistence type="predicted"/>
<comment type="caution">
    <text evidence="2">The sequence shown here is derived from an EMBL/GenBank/DDBJ whole genome shotgun (WGS) entry which is preliminary data.</text>
</comment>
<dbReference type="AlphaFoldDB" id="A0A918CUL3"/>